<dbReference type="EMBL" id="UZAF01021638">
    <property type="protein sequence ID" value="VDO79711.1"/>
    <property type="molecule type" value="Genomic_DNA"/>
</dbReference>
<gene>
    <name evidence="7" type="ORF">HPLM_LOCUS19842</name>
</gene>
<dbReference type="Pfam" id="PF04116">
    <property type="entry name" value="FA_hydroxylase"/>
    <property type="match status" value="1"/>
</dbReference>
<sequence>MKVVSVRPNQKKNFHIQNFVGKHLLVCFSVVAGLAVVNIFFYLFNSIFVLIDTFDSPWSRRFKIQQDKTPSFSKYVEAVRLVLFNQIVTGVILCVCLLLFTFQLFRLFHHPKIYKHVHKIHHEWTAPVSITSIYCHPIEHAFSNLMPVLLGPTLCGSHITTLWIWACIAVISTTFSHSGYHFPMSPSPEAHDYHHRVCVKNIQHLHLAWELLNVRS</sequence>
<dbReference type="Proteomes" id="UP000268014">
    <property type="component" value="Unassembled WGS sequence"/>
</dbReference>
<accession>A0A0N4X658</accession>
<comment type="subcellular location">
    <subcellularLocation>
        <location evidence="1">Membrane</location>
    </subcellularLocation>
</comment>
<evidence type="ECO:0000259" key="6">
    <source>
        <dbReference type="Pfam" id="PF04116"/>
    </source>
</evidence>
<reference evidence="7 8" key="2">
    <citation type="submission" date="2018-11" db="EMBL/GenBank/DDBJ databases">
        <authorList>
            <consortium name="Pathogen Informatics"/>
        </authorList>
    </citation>
    <scope>NUCLEOTIDE SEQUENCE [LARGE SCALE GENOMIC DNA]</scope>
    <source>
        <strain evidence="7 8">MHpl1</strain>
    </source>
</reference>
<evidence type="ECO:0000256" key="1">
    <source>
        <dbReference type="ARBA" id="ARBA00004370"/>
    </source>
</evidence>
<evidence type="ECO:0000256" key="5">
    <source>
        <dbReference type="SAM" id="Phobius"/>
    </source>
</evidence>
<evidence type="ECO:0000313" key="9">
    <source>
        <dbReference type="WBParaSite" id="HPLM_0001985001-mRNA-1"/>
    </source>
</evidence>
<dbReference type="WBParaSite" id="HPLM_0001985001-mRNA-1">
    <property type="protein sequence ID" value="HPLM_0001985001-mRNA-1"/>
    <property type="gene ID" value="HPLM_0001985001"/>
</dbReference>
<proteinExistence type="predicted"/>
<dbReference type="GO" id="GO:0016491">
    <property type="term" value="F:oxidoreductase activity"/>
    <property type="evidence" value="ECO:0007669"/>
    <property type="project" value="InterPro"/>
</dbReference>
<evidence type="ECO:0000256" key="4">
    <source>
        <dbReference type="ARBA" id="ARBA00023136"/>
    </source>
</evidence>
<dbReference type="STRING" id="6290.A0A0N4X658"/>
<protein>
    <submittedName>
        <fullName evidence="9">Fatty acid hydroxylase domain-containing protein</fullName>
    </submittedName>
</protein>
<evidence type="ECO:0000256" key="2">
    <source>
        <dbReference type="ARBA" id="ARBA00022692"/>
    </source>
</evidence>
<dbReference type="GO" id="GO:0016020">
    <property type="term" value="C:membrane"/>
    <property type="evidence" value="ECO:0007669"/>
    <property type="project" value="UniProtKB-SubCell"/>
</dbReference>
<organism evidence="9">
    <name type="scientific">Haemonchus placei</name>
    <name type="common">Barber's pole worm</name>
    <dbReference type="NCBI Taxonomy" id="6290"/>
    <lineage>
        <taxon>Eukaryota</taxon>
        <taxon>Metazoa</taxon>
        <taxon>Ecdysozoa</taxon>
        <taxon>Nematoda</taxon>
        <taxon>Chromadorea</taxon>
        <taxon>Rhabditida</taxon>
        <taxon>Rhabditina</taxon>
        <taxon>Rhabditomorpha</taxon>
        <taxon>Strongyloidea</taxon>
        <taxon>Trichostrongylidae</taxon>
        <taxon>Haemonchus</taxon>
    </lineage>
</organism>
<keyword evidence="3 5" id="KW-1133">Transmembrane helix</keyword>
<name>A0A0N4X658_HAEPC</name>
<keyword evidence="4 5" id="KW-0472">Membrane</keyword>
<dbReference type="GO" id="GO:0005506">
    <property type="term" value="F:iron ion binding"/>
    <property type="evidence" value="ECO:0007669"/>
    <property type="project" value="InterPro"/>
</dbReference>
<evidence type="ECO:0000313" key="7">
    <source>
        <dbReference type="EMBL" id="VDO79711.1"/>
    </source>
</evidence>
<evidence type="ECO:0000313" key="8">
    <source>
        <dbReference type="Proteomes" id="UP000268014"/>
    </source>
</evidence>
<evidence type="ECO:0000256" key="3">
    <source>
        <dbReference type="ARBA" id="ARBA00022989"/>
    </source>
</evidence>
<feature type="transmembrane region" description="Helical" evidence="5">
    <location>
        <begin position="20"/>
        <end position="44"/>
    </location>
</feature>
<dbReference type="OrthoDB" id="408954at2759"/>
<keyword evidence="2 5" id="KW-0812">Transmembrane</keyword>
<dbReference type="OMA" id="RYIHISP"/>
<reference evidence="9" key="1">
    <citation type="submission" date="2017-02" db="UniProtKB">
        <authorList>
            <consortium name="WormBaseParasite"/>
        </authorList>
    </citation>
    <scope>IDENTIFICATION</scope>
</reference>
<dbReference type="AlphaFoldDB" id="A0A0N4X658"/>
<dbReference type="InterPro" id="IPR050307">
    <property type="entry name" value="Sterol_Desaturase_Related"/>
</dbReference>
<keyword evidence="8" id="KW-1185">Reference proteome</keyword>
<feature type="domain" description="Fatty acid hydroxylase" evidence="6">
    <location>
        <begin position="96"/>
        <end position="200"/>
    </location>
</feature>
<dbReference type="InterPro" id="IPR006694">
    <property type="entry name" value="Fatty_acid_hydroxylase"/>
</dbReference>
<dbReference type="PANTHER" id="PTHR11863">
    <property type="entry name" value="STEROL DESATURASE"/>
    <property type="match status" value="1"/>
</dbReference>
<feature type="transmembrane region" description="Helical" evidence="5">
    <location>
        <begin position="83"/>
        <end position="105"/>
    </location>
</feature>
<dbReference type="GO" id="GO:0008610">
    <property type="term" value="P:lipid biosynthetic process"/>
    <property type="evidence" value="ECO:0007669"/>
    <property type="project" value="InterPro"/>
</dbReference>